<evidence type="ECO:0000259" key="8">
    <source>
        <dbReference type="PROSITE" id="PS50928"/>
    </source>
</evidence>
<evidence type="ECO:0000256" key="5">
    <source>
        <dbReference type="ARBA" id="ARBA00022989"/>
    </source>
</evidence>
<keyword evidence="4 7" id="KW-0812">Transmembrane</keyword>
<accession>A0ABR7F6D5</accession>
<dbReference type="PANTHER" id="PTHR43005:SF1">
    <property type="entry name" value="SPERMIDINE_PUTRESCINE TRANSPORT SYSTEM PERMEASE PROTEIN"/>
    <property type="match status" value="1"/>
</dbReference>
<dbReference type="PROSITE" id="PS50928">
    <property type="entry name" value="ABC_TM1"/>
    <property type="match status" value="1"/>
</dbReference>
<keyword evidence="2 7" id="KW-0813">Transport</keyword>
<dbReference type="InterPro" id="IPR000515">
    <property type="entry name" value="MetI-like"/>
</dbReference>
<evidence type="ECO:0000256" key="7">
    <source>
        <dbReference type="RuleBase" id="RU363032"/>
    </source>
</evidence>
<evidence type="ECO:0000313" key="10">
    <source>
        <dbReference type="Proteomes" id="UP000597877"/>
    </source>
</evidence>
<sequence length="315" mass="35215">MSNTAVATKKVKVRSSKKFYQTEGFHSFLLLLPYGLLFFTFILLPIIIAIGLSFTYFDVINTPKFAGMTNYVTLLTGDEVFMKYVLPNTVLYAIVVGVGGYVMSFIMAWILAQVTPRARTLYALAMYTPSMAGQIMIQYIWKTIFSGDQNGLANAWLQKLGFINQPIQWLISSDYFMGIMIFISLWSSMGIGFLSMISGIMNIDQELYEAAYVDGIKNRAQEIIYITIPSMKPQMLFGAVMSIVNAFNMGWIGVQLAGANPTPGYSGQLIANHIDDYAFVRYEMGYAAAVSVALLCLVWVCSKVANTLFTEKEEY</sequence>
<evidence type="ECO:0000256" key="6">
    <source>
        <dbReference type="ARBA" id="ARBA00023136"/>
    </source>
</evidence>
<feature type="domain" description="ABC transmembrane type-1" evidence="8">
    <location>
        <begin position="86"/>
        <end position="305"/>
    </location>
</feature>
<dbReference type="SUPFAM" id="SSF161098">
    <property type="entry name" value="MetI-like"/>
    <property type="match status" value="1"/>
</dbReference>
<dbReference type="PANTHER" id="PTHR43005">
    <property type="entry name" value="BLR7065 PROTEIN"/>
    <property type="match status" value="1"/>
</dbReference>
<organism evidence="9 10">
    <name type="scientific">Eubacterium segne</name>
    <dbReference type="NCBI Taxonomy" id="2763045"/>
    <lineage>
        <taxon>Bacteria</taxon>
        <taxon>Bacillati</taxon>
        <taxon>Bacillota</taxon>
        <taxon>Clostridia</taxon>
        <taxon>Eubacteriales</taxon>
        <taxon>Eubacteriaceae</taxon>
        <taxon>Eubacterium</taxon>
    </lineage>
</organism>
<dbReference type="Proteomes" id="UP000597877">
    <property type="component" value="Unassembled WGS sequence"/>
</dbReference>
<keyword evidence="10" id="KW-1185">Reference proteome</keyword>
<dbReference type="Pfam" id="PF00528">
    <property type="entry name" value="BPD_transp_1"/>
    <property type="match status" value="1"/>
</dbReference>
<proteinExistence type="inferred from homology"/>
<keyword evidence="3" id="KW-1003">Cell membrane</keyword>
<dbReference type="RefSeq" id="WP_118589998.1">
    <property type="nucleotide sequence ID" value="NZ_JACOOZ010000007.1"/>
</dbReference>
<dbReference type="EMBL" id="JACOOZ010000007">
    <property type="protein sequence ID" value="MBC5668395.1"/>
    <property type="molecule type" value="Genomic_DNA"/>
</dbReference>
<evidence type="ECO:0000256" key="3">
    <source>
        <dbReference type="ARBA" id="ARBA00022475"/>
    </source>
</evidence>
<keyword evidence="6 7" id="KW-0472">Membrane</keyword>
<comment type="caution">
    <text evidence="9">The sequence shown here is derived from an EMBL/GenBank/DDBJ whole genome shotgun (WGS) entry which is preliminary data.</text>
</comment>
<feature type="transmembrane region" description="Helical" evidence="7">
    <location>
        <begin position="28"/>
        <end position="57"/>
    </location>
</feature>
<name>A0ABR7F6D5_9FIRM</name>
<feature type="transmembrane region" description="Helical" evidence="7">
    <location>
        <begin position="284"/>
        <end position="302"/>
    </location>
</feature>
<dbReference type="InterPro" id="IPR035906">
    <property type="entry name" value="MetI-like_sf"/>
</dbReference>
<feature type="transmembrane region" description="Helical" evidence="7">
    <location>
        <begin position="121"/>
        <end position="141"/>
    </location>
</feature>
<protein>
    <submittedName>
        <fullName evidence="9">Sugar ABC transporter permease</fullName>
    </submittedName>
</protein>
<feature type="transmembrane region" description="Helical" evidence="7">
    <location>
        <begin position="175"/>
        <end position="197"/>
    </location>
</feature>
<comment type="subcellular location">
    <subcellularLocation>
        <location evidence="1 7">Cell membrane</location>
        <topology evidence="1 7">Multi-pass membrane protein</topology>
    </subcellularLocation>
</comment>
<evidence type="ECO:0000256" key="2">
    <source>
        <dbReference type="ARBA" id="ARBA00022448"/>
    </source>
</evidence>
<dbReference type="CDD" id="cd06261">
    <property type="entry name" value="TM_PBP2"/>
    <property type="match status" value="1"/>
</dbReference>
<feature type="transmembrane region" description="Helical" evidence="7">
    <location>
        <begin position="90"/>
        <end position="112"/>
    </location>
</feature>
<keyword evidence="5 7" id="KW-1133">Transmembrane helix</keyword>
<evidence type="ECO:0000256" key="1">
    <source>
        <dbReference type="ARBA" id="ARBA00004651"/>
    </source>
</evidence>
<gene>
    <name evidence="9" type="ORF">H8S00_10400</name>
</gene>
<comment type="similarity">
    <text evidence="7">Belongs to the binding-protein-dependent transport system permease family.</text>
</comment>
<evidence type="ECO:0000313" key="9">
    <source>
        <dbReference type="EMBL" id="MBC5668395.1"/>
    </source>
</evidence>
<feature type="transmembrane region" description="Helical" evidence="7">
    <location>
        <begin position="235"/>
        <end position="254"/>
    </location>
</feature>
<reference evidence="9 10" key="1">
    <citation type="submission" date="2020-08" db="EMBL/GenBank/DDBJ databases">
        <title>Genome public.</title>
        <authorList>
            <person name="Liu C."/>
            <person name="Sun Q."/>
        </authorList>
    </citation>
    <scope>NUCLEOTIDE SEQUENCE [LARGE SCALE GENOMIC DNA]</scope>
    <source>
        <strain evidence="9 10">BX4</strain>
    </source>
</reference>
<dbReference type="Gene3D" id="1.10.3720.10">
    <property type="entry name" value="MetI-like"/>
    <property type="match status" value="1"/>
</dbReference>
<evidence type="ECO:0000256" key="4">
    <source>
        <dbReference type="ARBA" id="ARBA00022692"/>
    </source>
</evidence>